<dbReference type="EMBL" id="LT670818">
    <property type="protein sequence ID" value="SHH06495.1"/>
    <property type="molecule type" value="Genomic_DNA"/>
</dbReference>
<feature type="chain" id="PRO_5012657723" evidence="1">
    <location>
        <begin position="23"/>
        <end position="109"/>
    </location>
</feature>
<dbReference type="RefSeq" id="WP_079568670.1">
    <property type="nucleotide sequence ID" value="NZ_LT670818.1"/>
</dbReference>
<dbReference type="Proteomes" id="UP000190675">
    <property type="component" value="Chromosome I"/>
</dbReference>
<organism evidence="2 3">
    <name type="scientific">Bradyrhizobium erythrophlei</name>
    <dbReference type="NCBI Taxonomy" id="1437360"/>
    <lineage>
        <taxon>Bacteria</taxon>
        <taxon>Pseudomonadati</taxon>
        <taxon>Pseudomonadota</taxon>
        <taxon>Alphaproteobacteria</taxon>
        <taxon>Hyphomicrobiales</taxon>
        <taxon>Nitrobacteraceae</taxon>
        <taxon>Bradyrhizobium</taxon>
    </lineage>
</organism>
<name>A0A1M5PX87_9BRAD</name>
<feature type="signal peptide" evidence="1">
    <location>
        <begin position="1"/>
        <end position="22"/>
    </location>
</feature>
<keyword evidence="1" id="KW-0732">Signal</keyword>
<dbReference type="AlphaFoldDB" id="A0A1M5PX87"/>
<evidence type="ECO:0000313" key="3">
    <source>
        <dbReference type="Proteomes" id="UP000190675"/>
    </source>
</evidence>
<accession>A0A1M5PX87</accession>
<proteinExistence type="predicted"/>
<protein>
    <submittedName>
        <fullName evidence="2">Uncharacterized protein</fullName>
    </submittedName>
</protein>
<gene>
    <name evidence="2" type="ORF">SAMN05444169_5542</name>
</gene>
<evidence type="ECO:0000256" key="1">
    <source>
        <dbReference type="SAM" id="SignalP"/>
    </source>
</evidence>
<reference evidence="2 3" key="1">
    <citation type="submission" date="2016-11" db="EMBL/GenBank/DDBJ databases">
        <authorList>
            <person name="Jaros S."/>
            <person name="Januszkiewicz K."/>
            <person name="Wedrychowicz H."/>
        </authorList>
    </citation>
    <scope>NUCLEOTIDE SEQUENCE [LARGE SCALE GENOMIC DNA]</scope>
    <source>
        <strain evidence="2 3">GAS242</strain>
    </source>
</reference>
<sequence>MKNLAIYLAAGASALFMTAASAAPLSADVSVAPESNIQYVRMVCNENGRCWRERSERRVIIREPDDSYAYAPRERYIERRGYEGRGYEERGGIGFRAPGVSVGIGTDRY</sequence>
<evidence type="ECO:0000313" key="2">
    <source>
        <dbReference type="EMBL" id="SHH06495.1"/>
    </source>
</evidence>